<evidence type="ECO:0000256" key="2">
    <source>
        <dbReference type="ARBA" id="ARBA00022091"/>
    </source>
</evidence>
<dbReference type="InterPro" id="IPR000043">
    <property type="entry name" value="Adenosylhomocysteinase-like"/>
</dbReference>
<evidence type="ECO:0000313" key="5">
    <source>
        <dbReference type="Proteomes" id="UP001633002"/>
    </source>
</evidence>
<organism evidence="4 5">
    <name type="scientific">Riccia sorocarpa</name>
    <dbReference type="NCBI Taxonomy" id="122646"/>
    <lineage>
        <taxon>Eukaryota</taxon>
        <taxon>Viridiplantae</taxon>
        <taxon>Streptophyta</taxon>
        <taxon>Embryophyta</taxon>
        <taxon>Marchantiophyta</taxon>
        <taxon>Marchantiopsida</taxon>
        <taxon>Marchantiidae</taxon>
        <taxon>Marchantiales</taxon>
        <taxon>Ricciaceae</taxon>
        <taxon>Riccia</taxon>
    </lineage>
</organism>
<dbReference type="InterPro" id="IPR042172">
    <property type="entry name" value="Adenosylhomocyst_ase-like_sf"/>
</dbReference>
<comment type="caution">
    <text evidence="4">The sequence shown here is derived from an EMBL/GenBank/DDBJ whole genome shotgun (WGS) entry which is preliminary data.</text>
</comment>
<accession>A0ABD3GBY9</accession>
<sequence length="111" mass="12938">MALIDRAAAYADEQKEILMRTRRAFYKSEDWMELPKTREVIVQLESWNERKSGKYEKKIYVLPKHLDVLPKHLDEKVTAFHLKKLGAKLTKLTSACMSKDRASQLTTVTDL</sequence>
<name>A0ABD3GBY9_9MARC</name>
<dbReference type="Proteomes" id="UP001633002">
    <property type="component" value="Unassembled WGS sequence"/>
</dbReference>
<evidence type="ECO:0000256" key="3">
    <source>
        <dbReference type="ARBA" id="ARBA00033091"/>
    </source>
</evidence>
<comment type="function">
    <text evidence="1">Adenosylhomocysteine is a competitive inhibitor of S-adenosyl-L-methionine-dependent methyl transferase reactions; therefore adenosylhomocysteinase may play a key role in the control of methylations via regulation of the intracellular concentration of adenosylhomocysteine.</text>
</comment>
<reference evidence="4 5" key="1">
    <citation type="submission" date="2024-09" db="EMBL/GenBank/DDBJ databases">
        <title>Chromosome-scale assembly of Riccia sorocarpa.</title>
        <authorList>
            <person name="Paukszto L."/>
        </authorList>
    </citation>
    <scope>NUCLEOTIDE SEQUENCE [LARGE SCALE GENOMIC DNA]</scope>
    <source>
        <strain evidence="4">LP-2024</strain>
        <tissue evidence="4">Aerial parts of the thallus</tissue>
    </source>
</reference>
<keyword evidence="5" id="KW-1185">Reference proteome</keyword>
<dbReference type="Pfam" id="PF05221">
    <property type="entry name" value="AdoHcyase"/>
    <property type="match status" value="1"/>
</dbReference>
<protein>
    <recommendedName>
        <fullName evidence="2">Adenosylhomocysteinase</fullName>
    </recommendedName>
    <alternativeName>
        <fullName evidence="3">S-adenosyl-L-homocysteine hydrolase</fullName>
    </alternativeName>
</protein>
<evidence type="ECO:0000256" key="1">
    <source>
        <dbReference type="ARBA" id="ARBA00002639"/>
    </source>
</evidence>
<dbReference type="PANTHER" id="PTHR23420:SF0">
    <property type="entry name" value="ADENOSYLHOMOCYSTEINASE"/>
    <property type="match status" value="1"/>
</dbReference>
<evidence type="ECO:0000313" key="4">
    <source>
        <dbReference type="EMBL" id="KAL3675371.1"/>
    </source>
</evidence>
<dbReference type="SUPFAM" id="SSF52283">
    <property type="entry name" value="Formate/glycerate dehydrogenase catalytic domain-like"/>
    <property type="match status" value="1"/>
</dbReference>
<dbReference type="Gene3D" id="3.40.50.1480">
    <property type="entry name" value="Adenosylhomocysteinase-like"/>
    <property type="match status" value="1"/>
</dbReference>
<dbReference type="AlphaFoldDB" id="A0ABD3GBY9"/>
<dbReference type="EMBL" id="JBJQOH010000008">
    <property type="protein sequence ID" value="KAL3675371.1"/>
    <property type="molecule type" value="Genomic_DNA"/>
</dbReference>
<dbReference type="PANTHER" id="PTHR23420">
    <property type="entry name" value="ADENOSYLHOMOCYSTEINASE"/>
    <property type="match status" value="1"/>
</dbReference>
<proteinExistence type="predicted"/>
<gene>
    <name evidence="4" type="ORF">R1sor_025319</name>
</gene>